<protein>
    <submittedName>
        <fullName evidence="2">Uncharacterized protein</fullName>
    </submittedName>
</protein>
<proteinExistence type="predicted"/>
<dbReference type="EMBL" id="JAACJM010000010">
    <property type="protein sequence ID" value="KAF5370764.1"/>
    <property type="molecule type" value="Genomic_DNA"/>
</dbReference>
<evidence type="ECO:0000313" key="2">
    <source>
        <dbReference type="EMBL" id="KAF5370764.1"/>
    </source>
</evidence>
<dbReference type="PANTHER" id="PTHR15615">
    <property type="match status" value="1"/>
</dbReference>
<dbReference type="Gene3D" id="1.10.472.10">
    <property type="entry name" value="Cyclin-like"/>
    <property type="match status" value="2"/>
</dbReference>
<keyword evidence="3" id="KW-1185">Reference proteome</keyword>
<dbReference type="Proteomes" id="UP000559256">
    <property type="component" value="Unassembled WGS sequence"/>
</dbReference>
<feature type="region of interest" description="Disordered" evidence="1">
    <location>
        <begin position="225"/>
        <end position="245"/>
    </location>
</feature>
<feature type="region of interest" description="Disordered" evidence="1">
    <location>
        <begin position="165"/>
        <end position="210"/>
    </location>
</feature>
<sequence length="245" mass="27374">MTTANLQSNDIIHSRISVNCKQFLETEDVRWVDGIAGLKVYETTADMLERLLSHNDRIPLLPLVKLFFVKYLYPAHSPSSISESLTRFHSRSAPGISILDYLKRIVKFTKVEVGGISLSELNTLEKEFLSMIDWRLTCTRELLEEYYINLVRTHSSGSFVIVGPPETSTSTEDSHNDVDMDARGTSRTPSIHEPSAIFADPSSLSIPSDVSRRPTIEQNMAFAALRDQQRQAEAGERAGASADRG</sequence>
<accession>A0A8H5LV99</accession>
<evidence type="ECO:0000313" key="3">
    <source>
        <dbReference type="Proteomes" id="UP000559256"/>
    </source>
</evidence>
<evidence type="ECO:0000256" key="1">
    <source>
        <dbReference type="SAM" id="MobiDB-lite"/>
    </source>
</evidence>
<comment type="caution">
    <text evidence="2">The sequence shown here is derived from an EMBL/GenBank/DDBJ whole genome shotgun (WGS) entry which is preliminary data.</text>
</comment>
<dbReference type="GO" id="GO:0000307">
    <property type="term" value="C:cyclin-dependent protein kinase holoenzyme complex"/>
    <property type="evidence" value="ECO:0007669"/>
    <property type="project" value="TreeGrafter"/>
</dbReference>
<dbReference type="AlphaFoldDB" id="A0A8H5LV99"/>
<dbReference type="InterPro" id="IPR013922">
    <property type="entry name" value="Cyclin_PHO80-like"/>
</dbReference>
<feature type="compositionally biased region" description="Basic and acidic residues" evidence="1">
    <location>
        <begin position="227"/>
        <end position="236"/>
    </location>
</feature>
<dbReference type="OrthoDB" id="337735at2759"/>
<gene>
    <name evidence="2" type="ORF">D9758_002126</name>
</gene>
<dbReference type="GO" id="GO:0005634">
    <property type="term" value="C:nucleus"/>
    <property type="evidence" value="ECO:0007669"/>
    <property type="project" value="TreeGrafter"/>
</dbReference>
<name>A0A8H5LV99_9AGAR</name>
<organism evidence="2 3">
    <name type="scientific">Tetrapyrgos nigripes</name>
    <dbReference type="NCBI Taxonomy" id="182062"/>
    <lineage>
        <taxon>Eukaryota</taxon>
        <taxon>Fungi</taxon>
        <taxon>Dikarya</taxon>
        <taxon>Basidiomycota</taxon>
        <taxon>Agaricomycotina</taxon>
        <taxon>Agaricomycetes</taxon>
        <taxon>Agaricomycetidae</taxon>
        <taxon>Agaricales</taxon>
        <taxon>Marasmiineae</taxon>
        <taxon>Marasmiaceae</taxon>
        <taxon>Tetrapyrgos</taxon>
    </lineage>
</organism>
<reference evidence="2 3" key="1">
    <citation type="journal article" date="2020" name="ISME J.">
        <title>Uncovering the hidden diversity of litter-decomposition mechanisms in mushroom-forming fungi.</title>
        <authorList>
            <person name="Floudas D."/>
            <person name="Bentzer J."/>
            <person name="Ahren D."/>
            <person name="Johansson T."/>
            <person name="Persson P."/>
            <person name="Tunlid A."/>
        </authorList>
    </citation>
    <scope>NUCLEOTIDE SEQUENCE [LARGE SCALE GENOMIC DNA]</scope>
    <source>
        <strain evidence="2 3">CBS 291.85</strain>
    </source>
</reference>
<feature type="compositionally biased region" description="Basic and acidic residues" evidence="1">
    <location>
        <begin position="172"/>
        <end position="184"/>
    </location>
</feature>
<dbReference type="GO" id="GO:0016538">
    <property type="term" value="F:cyclin-dependent protein serine/threonine kinase regulator activity"/>
    <property type="evidence" value="ECO:0007669"/>
    <property type="project" value="TreeGrafter"/>
</dbReference>
<dbReference type="PANTHER" id="PTHR15615:SF117">
    <property type="entry name" value="PHO85 CYCLIN PHO80"/>
    <property type="match status" value="1"/>
</dbReference>
<dbReference type="GO" id="GO:0019901">
    <property type="term" value="F:protein kinase binding"/>
    <property type="evidence" value="ECO:0007669"/>
    <property type="project" value="InterPro"/>
</dbReference>